<evidence type="ECO:0000256" key="3">
    <source>
        <dbReference type="ARBA" id="ARBA00022692"/>
    </source>
</evidence>
<dbReference type="AlphaFoldDB" id="A0A1X3D4S7"/>
<evidence type="ECO:0008006" key="9">
    <source>
        <dbReference type="Google" id="ProtNLM"/>
    </source>
</evidence>
<feature type="transmembrane region" description="Helical" evidence="6">
    <location>
        <begin position="6"/>
        <end position="28"/>
    </location>
</feature>
<dbReference type="PANTHER" id="PTHR30086">
    <property type="entry name" value="ARGININE EXPORTER PROTEIN ARGO"/>
    <property type="match status" value="1"/>
</dbReference>
<comment type="subcellular location">
    <subcellularLocation>
        <location evidence="1">Cell membrane</location>
        <topology evidence="1">Multi-pass membrane protein</topology>
    </subcellularLocation>
</comment>
<dbReference type="InterPro" id="IPR001123">
    <property type="entry name" value="LeuE-type"/>
</dbReference>
<evidence type="ECO:0000313" key="8">
    <source>
        <dbReference type="Proteomes" id="UP000193303"/>
    </source>
</evidence>
<dbReference type="GO" id="GO:0015171">
    <property type="term" value="F:amino acid transmembrane transporter activity"/>
    <property type="evidence" value="ECO:0007669"/>
    <property type="project" value="TreeGrafter"/>
</dbReference>
<keyword evidence="2" id="KW-1003">Cell membrane</keyword>
<feature type="transmembrane region" description="Helical" evidence="6">
    <location>
        <begin position="112"/>
        <end position="135"/>
    </location>
</feature>
<keyword evidence="4 6" id="KW-1133">Transmembrane helix</keyword>
<dbReference type="Pfam" id="PF01810">
    <property type="entry name" value="LysE"/>
    <property type="match status" value="1"/>
</dbReference>
<sequence length="207" mass="23008">MNYPLYITYIATVFFLIATPGAVVGYIFHISHRDGWRKAVIAAIGTNAASLCLIAFATLIIFGTLVINQTVFDLVSLVGSFFLVIMAIKMFREIQNGTVNPDIGIKKNTTAVFLNAFLIGISNPKDIIFFVAFFPQFMKIMPTTEKSLTVLILTWIMCDFLILCAYIFIARHKLTVKRMRVVSFVSAAVIFAVGIGGVIYNTKNLMI</sequence>
<keyword evidence="5 6" id="KW-0472">Membrane</keyword>
<name>A0A1X3D4S7_9NEIS</name>
<proteinExistence type="predicted"/>
<dbReference type="GO" id="GO:0005886">
    <property type="term" value="C:plasma membrane"/>
    <property type="evidence" value="ECO:0007669"/>
    <property type="project" value="UniProtKB-SubCell"/>
</dbReference>
<organism evidence="7 8">
    <name type="scientific">Neisseria dumasiana</name>
    <dbReference type="NCBI Taxonomy" id="1931275"/>
    <lineage>
        <taxon>Bacteria</taxon>
        <taxon>Pseudomonadati</taxon>
        <taxon>Pseudomonadota</taxon>
        <taxon>Betaproteobacteria</taxon>
        <taxon>Neisseriales</taxon>
        <taxon>Neisseriaceae</taxon>
        <taxon>Neisseria</taxon>
    </lineage>
</organism>
<dbReference type="PANTHER" id="PTHR30086:SF20">
    <property type="entry name" value="ARGININE EXPORTER PROTEIN ARGO-RELATED"/>
    <property type="match status" value="1"/>
</dbReference>
<feature type="transmembrane region" description="Helical" evidence="6">
    <location>
        <begin position="147"/>
        <end position="169"/>
    </location>
</feature>
<evidence type="ECO:0000256" key="5">
    <source>
        <dbReference type="ARBA" id="ARBA00023136"/>
    </source>
</evidence>
<comment type="caution">
    <text evidence="7">The sequence shown here is derived from an EMBL/GenBank/DDBJ whole genome shotgun (WGS) entry which is preliminary data.</text>
</comment>
<evidence type="ECO:0000256" key="1">
    <source>
        <dbReference type="ARBA" id="ARBA00004651"/>
    </source>
</evidence>
<reference evidence="8" key="1">
    <citation type="submission" date="2017-01" db="EMBL/GenBank/DDBJ databases">
        <authorList>
            <person name="Mah S.A."/>
            <person name="Swanson W.J."/>
            <person name="Moy G.W."/>
            <person name="Vacquier V.D."/>
        </authorList>
    </citation>
    <scope>NUCLEOTIDE SEQUENCE [LARGE SCALE GENOMIC DNA]</scope>
    <source>
        <strain evidence="8">124861</strain>
    </source>
</reference>
<dbReference type="OrthoDB" id="8607231at2"/>
<evidence type="ECO:0000313" key="7">
    <source>
        <dbReference type="EMBL" id="OSI14920.1"/>
    </source>
</evidence>
<dbReference type="EMBL" id="MTAB01000053">
    <property type="protein sequence ID" value="OSI14920.1"/>
    <property type="molecule type" value="Genomic_DNA"/>
</dbReference>
<gene>
    <name evidence="7" type="ORF">BV912_12255</name>
</gene>
<protein>
    <recommendedName>
        <fullName evidence="9">Lysine transporter LysE</fullName>
    </recommendedName>
</protein>
<dbReference type="Proteomes" id="UP000193303">
    <property type="component" value="Unassembled WGS sequence"/>
</dbReference>
<evidence type="ECO:0000256" key="2">
    <source>
        <dbReference type="ARBA" id="ARBA00022475"/>
    </source>
</evidence>
<evidence type="ECO:0000256" key="4">
    <source>
        <dbReference type="ARBA" id="ARBA00022989"/>
    </source>
</evidence>
<feature type="transmembrane region" description="Helical" evidence="6">
    <location>
        <begin position="181"/>
        <end position="200"/>
    </location>
</feature>
<feature type="transmembrane region" description="Helical" evidence="6">
    <location>
        <begin position="71"/>
        <end position="91"/>
    </location>
</feature>
<feature type="transmembrane region" description="Helical" evidence="6">
    <location>
        <begin position="40"/>
        <end position="65"/>
    </location>
</feature>
<accession>A0A1X3D4S7</accession>
<evidence type="ECO:0000256" key="6">
    <source>
        <dbReference type="SAM" id="Phobius"/>
    </source>
</evidence>
<keyword evidence="3 6" id="KW-0812">Transmembrane</keyword>
<dbReference type="RefSeq" id="WP_085360877.1">
    <property type="nucleotide sequence ID" value="NZ_MTAB01000053.1"/>
</dbReference>